<evidence type="ECO:0000256" key="5">
    <source>
        <dbReference type="ARBA" id="ARBA00022768"/>
    </source>
</evidence>
<dbReference type="InterPro" id="IPR031157">
    <property type="entry name" value="G_TR_CS"/>
</dbReference>
<dbReference type="AlphaFoldDB" id="A0ABD0KZE5"/>
<evidence type="ECO:0000256" key="8">
    <source>
        <dbReference type="ARBA" id="ARBA00051990"/>
    </source>
</evidence>
<proteinExistence type="inferred from homology"/>
<evidence type="ECO:0000256" key="6">
    <source>
        <dbReference type="ARBA" id="ARBA00022917"/>
    </source>
</evidence>
<gene>
    <name evidence="10" type="ORF">BaRGS_00016204</name>
</gene>
<evidence type="ECO:0000256" key="3">
    <source>
        <dbReference type="ARBA" id="ARBA00017898"/>
    </source>
</evidence>
<dbReference type="PANTHER" id="PTHR43721">
    <property type="entry name" value="ELONGATION FACTOR TU-RELATED"/>
    <property type="match status" value="1"/>
</dbReference>
<dbReference type="InterPro" id="IPR027417">
    <property type="entry name" value="P-loop_NTPase"/>
</dbReference>
<evidence type="ECO:0000313" key="10">
    <source>
        <dbReference type="EMBL" id="KAK7492538.1"/>
    </source>
</evidence>
<comment type="catalytic activity">
    <reaction evidence="8">
        <text>GTP + H2O = GDP + phosphate + H(+)</text>
        <dbReference type="Rhea" id="RHEA:19669"/>
        <dbReference type="ChEBI" id="CHEBI:15377"/>
        <dbReference type="ChEBI" id="CHEBI:15378"/>
        <dbReference type="ChEBI" id="CHEBI:37565"/>
        <dbReference type="ChEBI" id="CHEBI:43474"/>
        <dbReference type="ChEBI" id="CHEBI:58189"/>
        <dbReference type="EC" id="3.6.5.3"/>
    </reaction>
    <physiologicalReaction direction="left-to-right" evidence="8">
        <dbReference type="Rhea" id="RHEA:19670"/>
    </physiologicalReaction>
</comment>
<accession>A0ABD0KZE5</accession>
<evidence type="ECO:0000259" key="9">
    <source>
        <dbReference type="PROSITE" id="PS51722"/>
    </source>
</evidence>
<dbReference type="Pfam" id="PF00009">
    <property type="entry name" value="GTP_EFTU"/>
    <property type="match status" value="1"/>
</dbReference>
<keyword evidence="4" id="KW-0547">Nucleotide-binding</keyword>
<keyword evidence="5" id="KW-0251">Elongation factor</keyword>
<dbReference type="InterPro" id="IPR033720">
    <property type="entry name" value="EFTU_2"/>
</dbReference>
<dbReference type="PROSITE" id="PS51722">
    <property type="entry name" value="G_TR_2"/>
    <property type="match status" value="1"/>
</dbReference>
<dbReference type="FunFam" id="3.40.50.300:FF:000003">
    <property type="entry name" value="Elongation factor Tu"/>
    <property type="match status" value="1"/>
</dbReference>
<dbReference type="Proteomes" id="UP001519460">
    <property type="component" value="Unassembled WGS sequence"/>
</dbReference>
<comment type="caution">
    <text evidence="10">The sequence shown here is derived from an EMBL/GenBank/DDBJ whole genome shotgun (WGS) entry which is preliminary data.</text>
</comment>
<dbReference type="FunFam" id="2.40.30.10:FF:000085">
    <property type="entry name" value="Elongation factor Tu"/>
    <property type="match status" value="1"/>
</dbReference>
<name>A0ABD0KZE5_9CAEN</name>
<evidence type="ECO:0000256" key="4">
    <source>
        <dbReference type="ARBA" id="ARBA00022741"/>
    </source>
</evidence>
<protein>
    <recommendedName>
        <fullName evidence="3">Elongation factor Tu, mitochondrial</fullName>
        <ecNumber evidence="2">3.6.5.3</ecNumber>
    </recommendedName>
</protein>
<dbReference type="GO" id="GO:0005525">
    <property type="term" value="F:GTP binding"/>
    <property type="evidence" value="ECO:0007669"/>
    <property type="project" value="UniProtKB-KW"/>
</dbReference>
<dbReference type="CDD" id="cd03706">
    <property type="entry name" value="mtEFTU_III"/>
    <property type="match status" value="1"/>
</dbReference>
<evidence type="ECO:0000313" key="11">
    <source>
        <dbReference type="Proteomes" id="UP001519460"/>
    </source>
</evidence>
<dbReference type="InterPro" id="IPR041709">
    <property type="entry name" value="EF-Tu_GTP-bd"/>
</dbReference>
<evidence type="ECO:0000256" key="2">
    <source>
        <dbReference type="ARBA" id="ARBA00011986"/>
    </source>
</evidence>
<dbReference type="Gene3D" id="2.40.30.10">
    <property type="entry name" value="Translation factors"/>
    <property type="match status" value="2"/>
</dbReference>
<dbReference type="Gene3D" id="3.40.50.300">
    <property type="entry name" value="P-loop containing nucleotide triphosphate hydrolases"/>
    <property type="match status" value="1"/>
</dbReference>
<dbReference type="InterPro" id="IPR050055">
    <property type="entry name" value="EF-Tu_GTPase"/>
</dbReference>
<organism evidence="10 11">
    <name type="scientific">Batillaria attramentaria</name>
    <dbReference type="NCBI Taxonomy" id="370345"/>
    <lineage>
        <taxon>Eukaryota</taxon>
        <taxon>Metazoa</taxon>
        <taxon>Spiralia</taxon>
        <taxon>Lophotrochozoa</taxon>
        <taxon>Mollusca</taxon>
        <taxon>Gastropoda</taxon>
        <taxon>Caenogastropoda</taxon>
        <taxon>Sorbeoconcha</taxon>
        <taxon>Cerithioidea</taxon>
        <taxon>Batillariidae</taxon>
        <taxon>Batillaria</taxon>
    </lineage>
</organism>
<sequence length="478" mass="52670">MAASRTLCSLWRLSTATLASGKLFHRLLHGKNTQFMLFSRVRGMATVPEANLADKARKPHCNVGTIGHVDHGKTTLTAAITKVLAEAGYGRTKFVKYDDIDKAPEEKARGITINSTHIEYETENRHYAHTDCPGHIDYVKNMITGTSQMDGAILVIAATDGTMPQTREHLLLAKQIGVEHVVVYINKSDLVDDETLELVELEARELLEEYGFDGNNTAVVPGSALMAMKGERDEIGRDSILRLMDAVDNTIPTPNRDLSGPFLMPVETVVSVPGRGTVVVGTVQRGSLKKGQEVELLGFGNAIKTAASDIHVFHKSVPECTAGDNVGTLLRGVKSDLVQRGMFLGKLGSLQQYDTFEAQIYVLTKAEGGRTKPVLDQYIQVMYSNTWNISACIKLPEGINMVMPGDTASVQVVLRKPMVVKEGHRFTIRERNLTTVTGLITKMLPSSDLKLPGFNFERQRSHRIEGNAWLTMKNRARK</sequence>
<dbReference type="NCBIfam" id="NF009373">
    <property type="entry name" value="PRK12736.1"/>
    <property type="match status" value="1"/>
</dbReference>
<keyword evidence="7" id="KW-0342">GTP-binding</keyword>
<dbReference type="SUPFAM" id="SSF50447">
    <property type="entry name" value="Translation proteins"/>
    <property type="match status" value="1"/>
</dbReference>
<evidence type="ECO:0000256" key="7">
    <source>
        <dbReference type="ARBA" id="ARBA00023134"/>
    </source>
</evidence>
<dbReference type="NCBIfam" id="NF009372">
    <property type="entry name" value="PRK12735.1"/>
    <property type="match status" value="1"/>
</dbReference>
<keyword evidence="11" id="KW-1185">Reference proteome</keyword>
<dbReference type="InterPro" id="IPR004160">
    <property type="entry name" value="Transl_elong_EFTu/EF1A_C"/>
</dbReference>
<dbReference type="SUPFAM" id="SSF50465">
    <property type="entry name" value="EF-Tu/eEF-1alpha/eIF2-gamma C-terminal domain"/>
    <property type="match status" value="1"/>
</dbReference>
<dbReference type="InterPro" id="IPR009001">
    <property type="entry name" value="Transl_elong_EF1A/Init_IF2_C"/>
</dbReference>
<dbReference type="InterPro" id="IPR009000">
    <property type="entry name" value="Transl_B-barrel_sf"/>
</dbReference>
<dbReference type="NCBIfam" id="NF000766">
    <property type="entry name" value="PRK00049.1"/>
    <property type="match status" value="1"/>
</dbReference>
<feature type="domain" description="Tr-type G" evidence="9">
    <location>
        <begin position="58"/>
        <end position="255"/>
    </location>
</feature>
<dbReference type="CDD" id="cd01884">
    <property type="entry name" value="EF_Tu"/>
    <property type="match status" value="1"/>
</dbReference>
<keyword evidence="6" id="KW-0648">Protein biosynthesis</keyword>
<evidence type="ECO:0000256" key="1">
    <source>
        <dbReference type="ARBA" id="ARBA00007249"/>
    </source>
</evidence>
<dbReference type="InterPro" id="IPR004161">
    <property type="entry name" value="EFTu-like_2"/>
</dbReference>
<dbReference type="GO" id="GO:0003746">
    <property type="term" value="F:translation elongation factor activity"/>
    <property type="evidence" value="ECO:0007669"/>
    <property type="project" value="UniProtKB-KW"/>
</dbReference>
<dbReference type="PROSITE" id="PS00301">
    <property type="entry name" value="G_TR_1"/>
    <property type="match status" value="1"/>
</dbReference>
<dbReference type="PRINTS" id="PR00315">
    <property type="entry name" value="ELONGATNFCT"/>
</dbReference>
<dbReference type="PANTHER" id="PTHR43721:SF2">
    <property type="entry name" value="ELONGATION FACTOR TU, MITOCHONDRIAL"/>
    <property type="match status" value="1"/>
</dbReference>
<dbReference type="InterPro" id="IPR000795">
    <property type="entry name" value="T_Tr_GTP-bd_dom"/>
</dbReference>
<reference evidence="10 11" key="1">
    <citation type="journal article" date="2023" name="Sci. Data">
        <title>Genome assembly of the Korean intertidal mud-creeper Batillaria attramentaria.</title>
        <authorList>
            <person name="Patra A.K."/>
            <person name="Ho P.T."/>
            <person name="Jun S."/>
            <person name="Lee S.J."/>
            <person name="Kim Y."/>
            <person name="Won Y.J."/>
        </authorList>
    </citation>
    <scope>NUCLEOTIDE SEQUENCE [LARGE SCALE GENOMIC DNA]</scope>
    <source>
        <strain evidence="10">Wonlab-2016</strain>
    </source>
</reference>
<dbReference type="EC" id="3.6.5.3" evidence="2"/>
<comment type="similarity">
    <text evidence="1">Belongs to the TRAFAC class translation factor GTPase superfamily. Classic translation factor GTPase family. EF-Tu/EF-1A subfamily.</text>
</comment>
<dbReference type="Pfam" id="PF03144">
    <property type="entry name" value="GTP_EFTU_D2"/>
    <property type="match status" value="1"/>
</dbReference>
<dbReference type="SUPFAM" id="SSF52540">
    <property type="entry name" value="P-loop containing nucleoside triphosphate hydrolases"/>
    <property type="match status" value="1"/>
</dbReference>
<dbReference type="Pfam" id="PF03143">
    <property type="entry name" value="GTP_EFTU_D3"/>
    <property type="match status" value="1"/>
</dbReference>
<dbReference type="CDD" id="cd03697">
    <property type="entry name" value="EFTU_II"/>
    <property type="match status" value="1"/>
</dbReference>
<dbReference type="EMBL" id="JACVVK020000102">
    <property type="protein sequence ID" value="KAK7492538.1"/>
    <property type="molecule type" value="Genomic_DNA"/>
</dbReference>